<dbReference type="PRINTS" id="PR00099">
    <property type="entry name" value="CPSGATASE"/>
</dbReference>
<dbReference type="SUPFAM" id="SSF52317">
    <property type="entry name" value="Class I glutamine amidotransferase-like"/>
    <property type="match status" value="1"/>
</dbReference>
<evidence type="ECO:0000313" key="13">
    <source>
        <dbReference type="Proteomes" id="UP000051655"/>
    </source>
</evidence>
<dbReference type="NCBIfam" id="NF000848">
    <property type="entry name" value="PRK00074.1"/>
    <property type="match status" value="1"/>
</dbReference>
<dbReference type="GO" id="GO:0005524">
    <property type="term" value="F:ATP binding"/>
    <property type="evidence" value="ECO:0007669"/>
    <property type="project" value="UniProtKB-UniRule"/>
</dbReference>
<dbReference type="OrthoDB" id="9802219at2"/>
<keyword evidence="7 9" id="KW-0067">ATP-binding</keyword>
<feature type="active site" evidence="9">
    <location>
        <position position="177"/>
    </location>
</feature>
<dbReference type="InterPro" id="IPR001674">
    <property type="entry name" value="GMP_synth_C"/>
</dbReference>
<dbReference type="Gene3D" id="3.40.50.880">
    <property type="match status" value="1"/>
</dbReference>
<dbReference type="InterPro" id="IPR004739">
    <property type="entry name" value="GMP_synth_GATase"/>
</dbReference>
<dbReference type="Gene3D" id="3.40.50.620">
    <property type="entry name" value="HUPs"/>
    <property type="match status" value="1"/>
</dbReference>
<dbReference type="RefSeq" id="WP_057756255.1">
    <property type="nucleotide sequence ID" value="NZ_JQBP01000007.1"/>
</dbReference>
<evidence type="ECO:0000256" key="5">
    <source>
        <dbReference type="ARBA" id="ARBA00022749"/>
    </source>
</evidence>
<comment type="pathway">
    <text evidence="2 9">Purine metabolism; GMP biosynthesis; GMP from XMP (L-Gln route): step 1/1.</text>
</comment>
<dbReference type="PATRIC" id="fig|1616.3.peg.1239"/>
<evidence type="ECO:0000256" key="2">
    <source>
        <dbReference type="ARBA" id="ARBA00005153"/>
    </source>
</evidence>
<dbReference type="HAMAP" id="MF_00344">
    <property type="entry name" value="GMP_synthase"/>
    <property type="match status" value="1"/>
</dbReference>
<dbReference type="NCBIfam" id="TIGR00888">
    <property type="entry name" value="guaA_Nterm"/>
    <property type="match status" value="1"/>
</dbReference>
<evidence type="ECO:0000256" key="1">
    <source>
        <dbReference type="ARBA" id="ARBA00002332"/>
    </source>
</evidence>
<evidence type="ECO:0000256" key="6">
    <source>
        <dbReference type="ARBA" id="ARBA00022755"/>
    </source>
</evidence>
<dbReference type="CDD" id="cd01742">
    <property type="entry name" value="GATase1_GMP_Synthase"/>
    <property type="match status" value="1"/>
</dbReference>
<dbReference type="PROSITE" id="PS51553">
    <property type="entry name" value="GMPS_ATP_PPASE"/>
    <property type="match status" value="1"/>
</dbReference>
<comment type="catalytic activity">
    <reaction evidence="9">
        <text>XMP + L-glutamine + ATP + H2O = GMP + L-glutamate + AMP + diphosphate + 2 H(+)</text>
        <dbReference type="Rhea" id="RHEA:11680"/>
        <dbReference type="ChEBI" id="CHEBI:15377"/>
        <dbReference type="ChEBI" id="CHEBI:15378"/>
        <dbReference type="ChEBI" id="CHEBI:29985"/>
        <dbReference type="ChEBI" id="CHEBI:30616"/>
        <dbReference type="ChEBI" id="CHEBI:33019"/>
        <dbReference type="ChEBI" id="CHEBI:57464"/>
        <dbReference type="ChEBI" id="CHEBI:58115"/>
        <dbReference type="ChEBI" id="CHEBI:58359"/>
        <dbReference type="ChEBI" id="CHEBI:456215"/>
        <dbReference type="EC" id="6.3.5.2"/>
    </reaction>
</comment>
<feature type="active site" evidence="9">
    <location>
        <position position="175"/>
    </location>
</feature>
<dbReference type="Gene3D" id="3.30.300.10">
    <property type="match status" value="1"/>
</dbReference>
<accession>A0A0R2JBP8</accession>
<dbReference type="InterPro" id="IPR025777">
    <property type="entry name" value="GMPS_ATP_PPase_dom"/>
</dbReference>
<dbReference type="InterPro" id="IPR014729">
    <property type="entry name" value="Rossmann-like_a/b/a_fold"/>
</dbReference>
<evidence type="ECO:0000256" key="7">
    <source>
        <dbReference type="ARBA" id="ARBA00022840"/>
    </source>
</evidence>
<evidence type="ECO:0000256" key="3">
    <source>
        <dbReference type="ARBA" id="ARBA00022598"/>
    </source>
</evidence>
<evidence type="ECO:0000313" key="12">
    <source>
        <dbReference type="EMBL" id="KRN74699.1"/>
    </source>
</evidence>
<keyword evidence="6 9" id="KW-0658">Purine biosynthesis</keyword>
<evidence type="ECO:0000259" key="11">
    <source>
        <dbReference type="PROSITE" id="PS51553"/>
    </source>
</evidence>
<dbReference type="SUPFAM" id="SSF52402">
    <property type="entry name" value="Adenine nucleotide alpha hydrolases-like"/>
    <property type="match status" value="1"/>
</dbReference>
<reference evidence="12 13" key="1">
    <citation type="journal article" date="2015" name="Genome Announc.">
        <title>Expanding the biotechnology potential of lactobacilli through comparative genomics of 213 strains and associated genera.</title>
        <authorList>
            <person name="Sun Z."/>
            <person name="Harris H.M."/>
            <person name="McCann A."/>
            <person name="Guo C."/>
            <person name="Argimon S."/>
            <person name="Zhang W."/>
            <person name="Yang X."/>
            <person name="Jeffery I.B."/>
            <person name="Cooney J.C."/>
            <person name="Kagawa T.F."/>
            <person name="Liu W."/>
            <person name="Song Y."/>
            <person name="Salvetti E."/>
            <person name="Wrobel A."/>
            <person name="Rasinkangas P."/>
            <person name="Parkhill J."/>
            <person name="Rea M.C."/>
            <person name="O'Sullivan O."/>
            <person name="Ritari J."/>
            <person name="Douillard F.P."/>
            <person name="Paul Ross R."/>
            <person name="Yang R."/>
            <person name="Briner A.E."/>
            <person name="Felis G.E."/>
            <person name="de Vos W.M."/>
            <person name="Barrangou R."/>
            <person name="Klaenhammer T.R."/>
            <person name="Caufield P.W."/>
            <person name="Cui Y."/>
            <person name="Zhang H."/>
            <person name="O'Toole P.W."/>
        </authorList>
    </citation>
    <scope>NUCLEOTIDE SEQUENCE [LARGE SCALE GENOMIC DNA]</scope>
    <source>
        <strain evidence="12 13">DSM 20593</strain>
    </source>
</reference>
<dbReference type="PROSITE" id="PS51273">
    <property type="entry name" value="GATASE_TYPE_1"/>
    <property type="match status" value="1"/>
</dbReference>
<feature type="active site" description="Nucleophile" evidence="9">
    <location>
        <position position="85"/>
    </location>
</feature>
<dbReference type="PANTHER" id="PTHR11922">
    <property type="entry name" value="GMP SYNTHASE-RELATED"/>
    <property type="match status" value="1"/>
</dbReference>
<keyword evidence="8 9" id="KW-0315">Glutamine amidotransferase</keyword>
<dbReference type="FunFam" id="3.30.300.10:FF:000002">
    <property type="entry name" value="GMP synthase [glutamine-hydrolyzing]"/>
    <property type="match status" value="1"/>
</dbReference>
<dbReference type="UniPathway" id="UPA00189">
    <property type="reaction ID" value="UER00296"/>
</dbReference>
<keyword evidence="3 9" id="KW-0436">Ligase</keyword>
<dbReference type="PRINTS" id="PR00096">
    <property type="entry name" value="GATASE"/>
</dbReference>
<dbReference type="SUPFAM" id="SSF54810">
    <property type="entry name" value="GMP synthetase C-terminal dimerisation domain"/>
    <property type="match status" value="1"/>
</dbReference>
<dbReference type="PANTHER" id="PTHR11922:SF2">
    <property type="entry name" value="GMP SYNTHASE [GLUTAMINE-HYDROLYZING]"/>
    <property type="match status" value="1"/>
</dbReference>
<dbReference type="InterPro" id="IPR022955">
    <property type="entry name" value="GMP_synthase"/>
</dbReference>
<feature type="binding site" evidence="10">
    <location>
        <begin position="229"/>
        <end position="235"/>
    </location>
    <ligand>
        <name>ATP</name>
        <dbReference type="ChEBI" id="CHEBI:30616"/>
    </ligand>
</feature>
<sequence>MADIQQESILVLDFGSQYNQLIARRIREIGVYSELKPHTITVEEIKALHPAGLIFSGGPNSVYDEDAFTIDPEIYNLNIPILGICYGMQLMAHQLPGGKVAPANDSSEYGETTLHVSDDQAVLFQGTPQDQVVLMSHGDYVEQVPDGFTVAGTSEGTPVAAMQNVEKKLYGIQFHAEVQHTVYGHQILENFIDQVVNAKRKWSMDDFIKDQIEKIRATVGDKKVLLGLSGGVDSSVVGVLLHEAIGDQLVSIFVDHGLLRKNEANEVMAALGGKFGLNIVKVDAQKRFLDKLAGVSDPEQKRKIIGNEFIQVFDEEATKLKGIDFLAQGTLYTDIIESGTDTAQTIKSHHNVGGLPEDMQFTLIEPLKTLFKDEVRELGEKLGMPHDLVWRQPFPGPGLGIRVLGDITEDKLEIVRDSDAILREEFAKRGLDAEVWQYFTVLTGVRSVGVMGDGRTYDYTIAIRAITSIDGMTADFAKLPWDALEEISRRIVNEVDGINRVVYDITAKPPATVEWE</sequence>
<comment type="function">
    <text evidence="1 9">Catalyzes the synthesis of GMP from XMP.</text>
</comment>
<dbReference type="Pfam" id="PF00958">
    <property type="entry name" value="GMP_synt_C"/>
    <property type="match status" value="1"/>
</dbReference>
<evidence type="ECO:0000256" key="10">
    <source>
        <dbReference type="PROSITE-ProRule" id="PRU00886"/>
    </source>
</evidence>
<evidence type="ECO:0000256" key="9">
    <source>
        <dbReference type="HAMAP-Rule" id="MF_00344"/>
    </source>
</evidence>
<dbReference type="Proteomes" id="UP000051655">
    <property type="component" value="Unassembled WGS sequence"/>
</dbReference>
<keyword evidence="13" id="KW-1185">Reference proteome</keyword>
<dbReference type="InterPro" id="IPR029062">
    <property type="entry name" value="Class_I_gatase-like"/>
</dbReference>
<dbReference type="CDD" id="cd01997">
    <property type="entry name" value="GMP_synthase_C"/>
    <property type="match status" value="1"/>
</dbReference>
<proteinExistence type="inferred from homology"/>
<dbReference type="Pfam" id="PF02540">
    <property type="entry name" value="NAD_synthase"/>
    <property type="match status" value="1"/>
</dbReference>
<protein>
    <recommendedName>
        <fullName evidence="9">GMP synthase [glutamine-hydrolyzing]</fullName>
        <ecNumber evidence="9">6.3.5.2</ecNumber>
    </recommendedName>
    <alternativeName>
        <fullName evidence="9">GMP synthetase</fullName>
    </alternativeName>
    <alternativeName>
        <fullName evidence="9">Glutamine amidotransferase</fullName>
    </alternativeName>
</protein>
<dbReference type="FunFam" id="3.40.50.880:FF:000001">
    <property type="entry name" value="GMP synthase [glutamine-hydrolyzing]"/>
    <property type="match status" value="1"/>
</dbReference>
<dbReference type="NCBIfam" id="TIGR00884">
    <property type="entry name" value="guaA_Cterm"/>
    <property type="match status" value="1"/>
</dbReference>
<comment type="caution">
    <text evidence="12">The sequence shown here is derived from an EMBL/GenBank/DDBJ whole genome shotgun (WGS) entry which is preliminary data.</text>
</comment>
<organism evidence="12 13">
    <name type="scientific">Weissella kandleri</name>
    <dbReference type="NCBI Taxonomy" id="1616"/>
    <lineage>
        <taxon>Bacteria</taxon>
        <taxon>Bacillati</taxon>
        <taxon>Bacillota</taxon>
        <taxon>Bacilli</taxon>
        <taxon>Lactobacillales</taxon>
        <taxon>Lactobacillaceae</taxon>
        <taxon>Weissella</taxon>
    </lineage>
</organism>
<dbReference type="Pfam" id="PF00117">
    <property type="entry name" value="GATase"/>
    <property type="match status" value="1"/>
</dbReference>
<dbReference type="STRING" id="1616.IV73_GL001206"/>
<evidence type="ECO:0000256" key="4">
    <source>
        <dbReference type="ARBA" id="ARBA00022741"/>
    </source>
</evidence>
<evidence type="ECO:0000256" key="8">
    <source>
        <dbReference type="ARBA" id="ARBA00022962"/>
    </source>
</evidence>
<dbReference type="InterPro" id="IPR022310">
    <property type="entry name" value="NAD/GMP_synthase"/>
</dbReference>
<name>A0A0R2JBP8_9LACO</name>
<dbReference type="AlphaFoldDB" id="A0A0R2JBP8"/>
<dbReference type="FunFam" id="3.40.50.620:FF:000001">
    <property type="entry name" value="GMP synthase [glutamine-hydrolyzing]"/>
    <property type="match status" value="1"/>
</dbReference>
<dbReference type="EMBL" id="JQBP01000007">
    <property type="protein sequence ID" value="KRN74699.1"/>
    <property type="molecule type" value="Genomic_DNA"/>
</dbReference>
<dbReference type="InterPro" id="IPR017926">
    <property type="entry name" value="GATASE"/>
</dbReference>
<gene>
    <name evidence="9" type="primary">guaA</name>
    <name evidence="12" type="ORF">IV73_GL001206</name>
</gene>
<dbReference type="GO" id="GO:0003921">
    <property type="term" value="F:GMP synthase activity"/>
    <property type="evidence" value="ECO:0007669"/>
    <property type="project" value="InterPro"/>
</dbReference>
<comment type="subunit">
    <text evidence="9">Homodimer.</text>
</comment>
<dbReference type="GO" id="GO:0005829">
    <property type="term" value="C:cytosol"/>
    <property type="evidence" value="ECO:0007669"/>
    <property type="project" value="TreeGrafter"/>
</dbReference>
<keyword evidence="5 9" id="KW-0332">GMP biosynthesis</keyword>
<dbReference type="EC" id="6.3.5.2" evidence="9"/>
<feature type="domain" description="GMPS ATP-PPase" evidence="11">
    <location>
        <begin position="202"/>
        <end position="391"/>
    </location>
</feature>
<keyword evidence="4 9" id="KW-0547">Nucleotide-binding</keyword>